<sequence>MPDTETPHTHTLFALGRGEHAEPLGGFGGYLAPAELVRVPIGRQLLAASTATEVRERFARFALAWDVAGYDTFNRTRREPRIPSSVPGRADWVPYEHRRDIYAFDDGTWFLWIATDYPQWHRLSFKPDGTIHEEPVARIYGTDYARTHGLDLPQLAAWIMGAATERLANSDLALSALVHTGENQDEPAIHFTVHNGHDSDRGLVTAELESIAQTHNWSNPCDPDDRRFTLCTGHPQAVALGEILIVEDEPYDE</sequence>
<organism evidence="1 2">
    <name type="scientific">Amycolatopsis acididurans</name>
    <dbReference type="NCBI Taxonomy" id="2724524"/>
    <lineage>
        <taxon>Bacteria</taxon>
        <taxon>Bacillati</taxon>
        <taxon>Actinomycetota</taxon>
        <taxon>Actinomycetes</taxon>
        <taxon>Pseudonocardiales</taxon>
        <taxon>Pseudonocardiaceae</taxon>
        <taxon>Amycolatopsis</taxon>
    </lineage>
</organism>
<accession>A0ABX1JEN5</accession>
<dbReference type="EMBL" id="JAAXLS010000034">
    <property type="protein sequence ID" value="NKQ57324.1"/>
    <property type="molecule type" value="Genomic_DNA"/>
</dbReference>
<comment type="caution">
    <text evidence="1">The sequence shown here is derived from an EMBL/GenBank/DDBJ whole genome shotgun (WGS) entry which is preliminary data.</text>
</comment>
<keyword evidence="2" id="KW-1185">Reference proteome</keyword>
<protein>
    <submittedName>
        <fullName evidence="1">Uncharacterized protein</fullName>
    </submittedName>
</protein>
<proteinExistence type="predicted"/>
<reference evidence="1 2" key="1">
    <citation type="submission" date="2020-04" db="EMBL/GenBank/DDBJ databases">
        <title>Novel species.</title>
        <authorList>
            <person name="Teo W.F.A."/>
            <person name="Lipun K."/>
            <person name="Srisuk N."/>
            <person name="Duangmal K."/>
        </authorList>
    </citation>
    <scope>NUCLEOTIDE SEQUENCE [LARGE SCALE GENOMIC DNA]</scope>
    <source>
        <strain evidence="1 2">K13G38</strain>
    </source>
</reference>
<name>A0ABX1JEN5_9PSEU</name>
<gene>
    <name evidence="1" type="ORF">HFP15_31105</name>
</gene>
<evidence type="ECO:0000313" key="2">
    <source>
        <dbReference type="Proteomes" id="UP000715441"/>
    </source>
</evidence>
<dbReference type="RefSeq" id="WP_168520348.1">
    <property type="nucleotide sequence ID" value="NZ_JAAXLS010000034.1"/>
</dbReference>
<dbReference type="Proteomes" id="UP000715441">
    <property type="component" value="Unassembled WGS sequence"/>
</dbReference>
<evidence type="ECO:0000313" key="1">
    <source>
        <dbReference type="EMBL" id="NKQ57324.1"/>
    </source>
</evidence>